<keyword evidence="4 5" id="KW-0472">Membrane</keyword>
<dbReference type="Proteomes" id="UP001201812">
    <property type="component" value="Unassembled WGS sequence"/>
</dbReference>
<name>A0AAD4QUJ9_9BILA</name>
<dbReference type="EMBL" id="JAKKPZ010001094">
    <property type="protein sequence ID" value="KAI1690775.1"/>
    <property type="molecule type" value="Genomic_DNA"/>
</dbReference>
<proteinExistence type="predicted"/>
<reference evidence="6" key="1">
    <citation type="submission" date="2022-01" db="EMBL/GenBank/DDBJ databases">
        <title>Genome Sequence Resource for Two Populations of Ditylenchus destructor, the Migratory Endoparasitic Phytonematode.</title>
        <authorList>
            <person name="Zhang H."/>
            <person name="Lin R."/>
            <person name="Xie B."/>
        </authorList>
    </citation>
    <scope>NUCLEOTIDE SEQUENCE</scope>
    <source>
        <strain evidence="6">BazhouSP</strain>
    </source>
</reference>
<dbReference type="GO" id="GO:0016020">
    <property type="term" value="C:membrane"/>
    <property type="evidence" value="ECO:0007669"/>
    <property type="project" value="UniProtKB-SubCell"/>
</dbReference>
<dbReference type="Gene3D" id="1.10.3720.10">
    <property type="entry name" value="MetI-like"/>
    <property type="match status" value="1"/>
</dbReference>
<evidence type="ECO:0000256" key="2">
    <source>
        <dbReference type="ARBA" id="ARBA00022692"/>
    </source>
</evidence>
<organism evidence="6 7">
    <name type="scientific">Ditylenchus destructor</name>
    <dbReference type="NCBI Taxonomy" id="166010"/>
    <lineage>
        <taxon>Eukaryota</taxon>
        <taxon>Metazoa</taxon>
        <taxon>Ecdysozoa</taxon>
        <taxon>Nematoda</taxon>
        <taxon>Chromadorea</taxon>
        <taxon>Rhabditida</taxon>
        <taxon>Tylenchina</taxon>
        <taxon>Tylenchomorpha</taxon>
        <taxon>Sphaerularioidea</taxon>
        <taxon>Anguinidae</taxon>
        <taxon>Anguininae</taxon>
        <taxon>Ditylenchus</taxon>
    </lineage>
</organism>
<sequence>MCDNSTGRRPIGMRCCPPRERGRRKGGHGNGDCEHAWIGALDVGALGWVASGVDDRAIGDDAVVFVPELQSAEPGQCQLGGAVQLRVFLHRPGLFQSIRNTLLIVGGVLFITVIGGTAIALLLDQPMWGQGIVRS</sequence>
<keyword evidence="2 5" id="KW-0812">Transmembrane</keyword>
<evidence type="ECO:0000313" key="7">
    <source>
        <dbReference type="Proteomes" id="UP001201812"/>
    </source>
</evidence>
<comment type="caution">
    <text evidence="6">The sequence shown here is derived from an EMBL/GenBank/DDBJ whole genome shotgun (WGS) entry which is preliminary data.</text>
</comment>
<feature type="transmembrane region" description="Helical" evidence="5">
    <location>
        <begin position="101"/>
        <end position="123"/>
    </location>
</feature>
<gene>
    <name evidence="6" type="ORF">DdX_22315</name>
</gene>
<evidence type="ECO:0000256" key="5">
    <source>
        <dbReference type="SAM" id="Phobius"/>
    </source>
</evidence>
<dbReference type="SUPFAM" id="SSF161098">
    <property type="entry name" value="MetI-like"/>
    <property type="match status" value="1"/>
</dbReference>
<comment type="subcellular location">
    <subcellularLocation>
        <location evidence="1">Membrane</location>
        <topology evidence="1">Multi-pass membrane protein</topology>
    </subcellularLocation>
</comment>
<keyword evidence="3 5" id="KW-1133">Transmembrane helix</keyword>
<keyword evidence="7" id="KW-1185">Reference proteome</keyword>
<evidence type="ECO:0000256" key="4">
    <source>
        <dbReference type="ARBA" id="ARBA00023136"/>
    </source>
</evidence>
<protein>
    <submittedName>
        <fullName evidence="6">Uncharacterized protein</fullName>
    </submittedName>
</protein>
<evidence type="ECO:0000313" key="6">
    <source>
        <dbReference type="EMBL" id="KAI1690775.1"/>
    </source>
</evidence>
<accession>A0AAD4QUJ9</accession>
<evidence type="ECO:0000256" key="3">
    <source>
        <dbReference type="ARBA" id="ARBA00022989"/>
    </source>
</evidence>
<dbReference type="AlphaFoldDB" id="A0AAD4QUJ9"/>
<evidence type="ECO:0000256" key="1">
    <source>
        <dbReference type="ARBA" id="ARBA00004141"/>
    </source>
</evidence>
<dbReference type="InterPro" id="IPR035906">
    <property type="entry name" value="MetI-like_sf"/>
</dbReference>